<dbReference type="InterPro" id="IPR042119">
    <property type="entry name" value="QueA_dom2"/>
</dbReference>
<keyword evidence="4 5" id="KW-0671">Queuosine biosynthesis</keyword>
<evidence type="ECO:0000256" key="5">
    <source>
        <dbReference type="HAMAP-Rule" id="MF_00113"/>
    </source>
</evidence>
<dbReference type="InterPro" id="IPR003699">
    <property type="entry name" value="QueA"/>
</dbReference>
<protein>
    <recommendedName>
        <fullName evidence="5">S-adenosylmethionine:tRNA ribosyltransferase-isomerase</fullName>
        <ecNumber evidence="5">2.4.99.17</ecNumber>
    </recommendedName>
    <alternativeName>
        <fullName evidence="5">Queuosine biosynthesis protein QueA</fullName>
    </alternativeName>
</protein>
<dbReference type="Gene3D" id="2.40.10.240">
    <property type="entry name" value="QueA-like"/>
    <property type="match status" value="1"/>
</dbReference>
<dbReference type="RefSeq" id="WP_338528260.1">
    <property type="nucleotide sequence ID" value="NZ_CP030941.1"/>
</dbReference>
<comment type="function">
    <text evidence="5">Transfers and isomerizes the ribose moiety from AdoMet to the 7-aminomethyl group of 7-deazaguanine (preQ1-tRNA) to give epoxyqueuosine (oQ-tRNA).</text>
</comment>
<evidence type="ECO:0000313" key="7">
    <source>
        <dbReference type="Proteomes" id="UP001342418"/>
    </source>
</evidence>
<gene>
    <name evidence="5 6" type="primary">queA</name>
    <name evidence="6" type="ORF">NTH_00213</name>
</gene>
<keyword evidence="3 5" id="KW-0949">S-adenosyl-L-methionine</keyword>
<keyword evidence="6" id="KW-0328">Glycosyltransferase</keyword>
<accession>A0ABY5MEU7</accession>
<dbReference type="Proteomes" id="UP001342418">
    <property type="component" value="Chromosome"/>
</dbReference>
<dbReference type="NCBIfam" id="TIGR00113">
    <property type="entry name" value="queA"/>
    <property type="match status" value="1"/>
</dbReference>
<organism evidence="6 7">
    <name type="scientific">Nitratireductor thuwali</name>
    <dbReference type="NCBI Taxonomy" id="2267699"/>
    <lineage>
        <taxon>Bacteria</taxon>
        <taxon>Pseudomonadati</taxon>
        <taxon>Pseudomonadota</taxon>
        <taxon>Alphaproteobacteria</taxon>
        <taxon>Hyphomicrobiales</taxon>
        <taxon>Phyllobacteriaceae</taxon>
        <taxon>Nitratireductor</taxon>
    </lineage>
</organism>
<dbReference type="PANTHER" id="PTHR30307">
    <property type="entry name" value="S-ADENOSYLMETHIONINE:TRNA RIBOSYLTRANSFERASE-ISOMERASE"/>
    <property type="match status" value="1"/>
</dbReference>
<comment type="subunit">
    <text evidence="5">Monomer.</text>
</comment>
<evidence type="ECO:0000256" key="2">
    <source>
        <dbReference type="ARBA" id="ARBA00022679"/>
    </source>
</evidence>
<dbReference type="SUPFAM" id="SSF111337">
    <property type="entry name" value="QueA-like"/>
    <property type="match status" value="1"/>
</dbReference>
<evidence type="ECO:0000256" key="1">
    <source>
        <dbReference type="ARBA" id="ARBA00022490"/>
    </source>
</evidence>
<dbReference type="EC" id="2.4.99.17" evidence="5"/>
<evidence type="ECO:0000256" key="4">
    <source>
        <dbReference type="ARBA" id="ARBA00022785"/>
    </source>
</evidence>
<evidence type="ECO:0000313" key="6">
    <source>
        <dbReference type="EMBL" id="UUP15774.1"/>
    </source>
</evidence>
<keyword evidence="2 5" id="KW-0808">Transferase</keyword>
<dbReference type="Gene3D" id="3.40.1780.10">
    <property type="entry name" value="QueA-like"/>
    <property type="match status" value="1"/>
</dbReference>
<dbReference type="InterPro" id="IPR036100">
    <property type="entry name" value="QueA_sf"/>
</dbReference>
<keyword evidence="7" id="KW-1185">Reference proteome</keyword>
<comment type="similarity">
    <text evidence="5">Belongs to the QueA family.</text>
</comment>
<comment type="catalytic activity">
    <reaction evidence="5">
        <text>7-aminomethyl-7-carbaguanosine(34) in tRNA + S-adenosyl-L-methionine = epoxyqueuosine(34) in tRNA + adenine + L-methionine + 2 H(+)</text>
        <dbReference type="Rhea" id="RHEA:32155"/>
        <dbReference type="Rhea" id="RHEA-COMP:10342"/>
        <dbReference type="Rhea" id="RHEA-COMP:18582"/>
        <dbReference type="ChEBI" id="CHEBI:15378"/>
        <dbReference type="ChEBI" id="CHEBI:16708"/>
        <dbReference type="ChEBI" id="CHEBI:57844"/>
        <dbReference type="ChEBI" id="CHEBI:59789"/>
        <dbReference type="ChEBI" id="CHEBI:82833"/>
        <dbReference type="ChEBI" id="CHEBI:194443"/>
        <dbReference type="EC" id="2.4.99.17"/>
    </reaction>
</comment>
<dbReference type="InterPro" id="IPR042118">
    <property type="entry name" value="QueA_dom1"/>
</dbReference>
<comment type="pathway">
    <text evidence="5">tRNA modification; tRNA-queuosine biosynthesis.</text>
</comment>
<dbReference type="GO" id="GO:0051075">
    <property type="term" value="F:S-adenosylmethionine:tRNA ribosyltransferase-isomerase activity"/>
    <property type="evidence" value="ECO:0007669"/>
    <property type="project" value="UniProtKB-EC"/>
</dbReference>
<evidence type="ECO:0000256" key="3">
    <source>
        <dbReference type="ARBA" id="ARBA00022691"/>
    </source>
</evidence>
<keyword evidence="1 5" id="KW-0963">Cytoplasm</keyword>
<sequence length="357" mass="38961">MRVDQFDFDLPEDRIALRPASPRDSARLLVVDGERLEDRIVRDLPSLLRPGDALVFNDTKVIPARLAGLRRRGEAAARIEATLHMRAGPDRWRAFLKPAKRVAVGERIRFGHDGEACLLGALEATVAEKGEGGEALLVFDLSGPALDEAIMAAGHMPLPPYIAAKRAEDERDQQDYQTVYAREEGAVAAPTAGLHFTPELLEALKAAGIEMHFVTLHVGAGTFLPVKAEETEDHRMHAEIGVVSESTAAALNAVKARGGRIVSVGTTSLRLMESAVGEDGLLKPWSGATDIFITPGYRFRTADILMTNFHLPRSTLFMLVSAFSGLERMKRAYAHAIASGYRFYSYGDGSLLFRAEP</sequence>
<dbReference type="NCBIfam" id="NF001140">
    <property type="entry name" value="PRK00147.1"/>
    <property type="match status" value="1"/>
</dbReference>
<dbReference type="HAMAP" id="MF_00113">
    <property type="entry name" value="QueA"/>
    <property type="match status" value="1"/>
</dbReference>
<dbReference type="PANTHER" id="PTHR30307:SF0">
    <property type="entry name" value="S-ADENOSYLMETHIONINE:TRNA RIBOSYLTRANSFERASE-ISOMERASE"/>
    <property type="match status" value="1"/>
</dbReference>
<proteinExistence type="inferred from homology"/>
<dbReference type="Pfam" id="PF02547">
    <property type="entry name" value="Queuosine_synth"/>
    <property type="match status" value="1"/>
</dbReference>
<comment type="subcellular location">
    <subcellularLocation>
        <location evidence="5">Cytoplasm</location>
    </subcellularLocation>
</comment>
<name>A0ABY5MEU7_9HYPH</name>
<reference evidence="6 7" key="1">
    <citation type="submission" date="2018-07" db="EMBL/GenBank/DDBJ databases">
        <title>Genome sequence of Nitratireductor thuwali#1536.</title>
        <authorList>
            <person name="Michoud G."/>
            <person name="Merlino G."/>
            <person name="Sefrji F.O."/>
            <person name="Daffonchio D."/>
        </authorList>
    </citation>
    <scope>NUCLEOTIDE SEQUENCE [LARGE SCALE GENOMIC DNA]</scope>
    <source>
        <strain evidence="7">Nit1536</strain>
    </source>
</reference>
<dbReference type="EMBL" id="CP030941">
    <property type="protein sequence ID" value="UUP15774.1"/>
    <property type="molecule type" value="Genomic_DNA"/>
</dbReference>